<evidence type="ECO:0000313" key="3">
    <source>
        <dbReference type="Proteomes" id="UP000178370"/>
    </source>
</evidence>
<sequence length="135" mass="14804">MREIVQRMVWFTIVASAIAYATYLVAGSIVSAQASRTHAPIIIRDELGGGVHRLSGMVMVPTPCHELILRTEEVSKSDYALLFKTWREPSTVCEAEEVPRHFRAMLFAPASGVDFTATLDGKGFPIVVMPVTPGE</sequence>
<name>A0A1F6CNL0_9BACT</name>
<dbReference type="EMBL" id="MFKV01000007">
    <property type="protein sequence ID" value="OGG50793.1"/>
    <property type="molecule type" value="Genomic_DNA"/>
</dbReference>
<accession>A0A1F6CNL0</accession>
<keyword evidence="1" id="KW-0812">Transmembrane</keyword>
<evidence type="ECO:0000256" key="1">
    <source>
        <dbReference type="SAM" id="Phobius"/>
    </source>
</evidence>
<comment type="caution">
    <text evidence="2">The sequence shown here is derived from an EMBL/GenBank/DDBJ whole genome shotgun (WGS) entry which is preliminary data.</text>
</comment>
<protein>
    <submittedName>
        <fullName evidence="2">Uncharacterized protein</fullName>
    </submittedName>
</protein>
<dbReference type="AlphaFoldDB" id="A0A1F6CNL0"/>
<dbReference type="Proteomes" id="UP000178370">
    <property type="component" value="Unassembled WGS sequence"/>
</dbReference>
<dbReference type="STRING" id="1798482.A2763_02610"/>
<evidence type="ECO:0000313" key="2">
    <source>
        <dbReference type="EMBL" id="OGG50793.1"/>
    </source>
</evidence>
<reference evidence="2 3" key="1">
    <citation type="journal article" date="2016" name="Nat. Commun.">
        <title>Thousands of microbial genomes shed light on interconnected biogeochemical processes in an aquifer system.</title>
        <authorList>
            <person name="Anantharaman K."/>
            <person name="Brown C.T."/>
            <person name="Hug L.A."/>
            <person name="Sharon I."/>
            <person name="Castelle C.J."/>
            <person name="Probst A.J."/>
            <person name="Thomas B.C."/>
            <person name="Singh A."/>
            <person name="Wilkins M.J."/>
            <person name="Karaoz U."/>
            <person name="Brodie E.L."/>
            <person name="Williams K.H."/>
            <person name="Hubbard S.S."/>
            <person name="Banfield J.F."/>
        </authorList>
    </citation>
    <scope>NUCLEOTIDE SEQUENCE [LARGE SCALE GENOMIC DNA]</scope>
</reference>
<gene>
    <name evidence="2" type="ORF">A2763_02610</name>
</gene>
<keyword evidence="1" id="KW-1133">Transmembrane helix</keyword>
<proteinExistence type="predicted"/>
<feature type="transmembrane region" description="Helical" evidence="1">
    <location>
        <begin position="9"/>
        <end position="30"/>
    </location>
</feature>
<organism evidence="2 3">
    <name type="scientific">Candidatus Kaiserbacteria bacterium RIFCSPHIGHO2_01_FULL_54_36</name>
    <dbReference type="NCBI Taxonomy" id="1798482"/>
    <lineage>
        <taxon>Bacteria</taxon>
        <taxon>Candidatus Kaiseribacteriota</taxon>
    </lineage>
</organism>
<keyword evidence="1" id="KW-0472">Membrane</keyword>